<evidence type="ECO:0000313" key="2">
    <source>
        <dbReference type="EMBL" id="PKR80888.1"/>
    </source>
</evidence>
<evidence type="ECO:0008006" key="4">
    <source>
        <dbReference type="Google" id="ProtNLM"/>
    </source>
</evidence>
<proteinExistence type="predicted"/>
<organism evidence="2 3">
    <name type="scientific">Brumimicrobium salinarum</name>
    <dbReference type="NCBI Taxonomy" id="2058658"/>
    <lineage>
        <taxon>Bacteria</taxon>
        <taxon>Pseudomonadati</taxon>
        <taxon>Bacteroidota</taxon>
        <taxon>Flavobacteriia</taxon>
        <taxon>Flavobacteriales</taxon>
        <taxon>Crocinitomicaceae</taxon>
        <taxon>Brumimicrobium</taxon>
    </lineage>
</organism>
<dbReference type="RefSeq" id="WP_101334270.1">
    <property type="nucleotide sequence ID" value="NZ_PJNI01000007.1"/>
</dbReference>
<accession>A0A2I0R2S8</accession>
<evidence type="ECO:0000313" key="3">
    <source>
        <dbReference type="Proteomes" id="UP000236654"/>
    </source>
</evidence>
<protein>
    <recommendedName>
        <fullName evidence="4">RND efflux pump membrane fusion protein barrel-sandwich domain-containing protein</fullName>
    </recommendedName>
</protein>
<name>A0A2I0R2S8_9FLAO</name>
<reference evidence="2 3" key="1">
    <citation type="submission" date="2017-12" db="EMBL/GenBank/DDBJ databases">
        <title>The draft genome sequence of Brumimicrobium saltpan LHR20.</title>
        <authorList>
            <person name="Do Z.-J."/>
            <person name="Luo H.-R."/>
        </authorList>
    </citation>
    <scope>NUCLEOTIDE SEQUENCE [LARGE SCALE GENOMIC DNA]</scope>
    <source>
        <strain evidence="2 3">LHR20</strain>
    </source>
</reference>
<keyword evidence="3" id="KW-1185">Reference proteome</keyword>
<evidence type="ECO:0000256" key="1">
    <source>
        <dbReference type="SAM" id="Phobius"/>
    </source>
</evidence>
<feature type="transmembrane region" description="Helical" evidence="1">
    <location>
        <begin position="6"/>
        <end position="27"/>
    </location>
</feature>
<dbReference type="OrthoDB" id="1114717at2"/>
<dbReference type="AlphaFoldDB" id="A0A2I0R2S8"/>
<keyword evidence="1" id="KW-1133">Transmembrane helix</keyword>
<gene>
    <name evidence="2" type="ORF">CW751_06880</name>
</gene>
<keyword evidence="1" id="KW-0812">Transmembrane</keyword>
<sequence>MNKISYQGIILFLSSIIIALTVWILLFQNQKPADPSNEAGKKTETIETTFVNKENTFSPPILYGVLSPQTQTKVVMDISGKIDDDNIDLYPGKRFKKHDILIKVNRLPILYNILTLKIKFKKSIQNTLDTIQKLMPEKLDQWEDFYKNTQRTRPLPELPTMTIEEENILGKNGILAAYYQIKEVEQKATKYIYTAPFDGYILESSITSNTFVEKGKALMVLANNKSEVNAKIKLEHLVATENMSNVYFTNSNNDTIGKGSLKKVYSNPKDSIYARLLFSIDEKSHLIPERTIKIVYPQNEIKDTKIPISAINNDSLYLLFNNSIFRHEASVKNTFGDSVTLNTQNLPNNAFIINNPKAMITKNKE</sequence>
<comment type="caution">
    <text evidence="2">The sequence shown here is derived from an EMBL/GenBank/DDBJ whole genome shotgun (WGS) entry which is preliminary data.</text>
</comment>
<keyword evidence="1" id="KW-0472">Membrane</keyword>
<dbReference type="Proteomes" id="UP000236654">
    <property type="component" value="Unassembled WGS sequence"/>
</dbReference>
<dbReference type="EMBL" id="PJNI01000007">
    <property type="protein sequence ID" value="PKR80888.1"/>
    <property type="molecule type" value="Genomic_DNA"/>
</dbReference>